<feature type="compositionally biased region" description="Basic and acidic residues" evidence="1">
    <location>
        <begin position="1"/>
        <end position="21"/>
    </location>
</feature>
<proteinExistence type="predicted"/>
<keyword evidence="3" id="KW-0808">Transferase</keyword>
<dbReference type="EMBL" id="CM001439">
    <property type="protein sequence ID" value="EHR52189.1"/>
    <property type="molecule type" value="Genomic_DNA"/>
</dbReference>
<dbReference type="STRING" id="882083.SacmaDRAFT_3993"/>
<dbReference type="HOGENOM" id="CLU_056435_6_0_11"/>
<dbReference type="GO" id="GO:0032259">
    <property type="term" value="P:methylation"/>
    <property type="evidence" value="ECO:0007669"/>
    <property type="project" value="UniProtKB-KW"/>
</dbReference>
<sequence>MVTKRAEHGYRGAVSRNDRARSGGAPPGRDRDLLRWNARYADEPPRFRPHPLVDAAFDAGLPQGLVLELACGRSGSALALARRGRSVVAVDISDVALRQLGAEAERCGIRDRLHLVQAEAQAFDTGANRFALVLATLYWDPAAFRIGCAVVAPGGLLGWEALAATQPRRFRVRHGELSAQLPGGFQVLSEELVRTGTRATTRLLARATA</sequence>
<dbReference type="Gene3D" id="3.40.50.150">
    <property type="entry name" value="Vaccinia Virus protein VP39"/>
    <property type="match status" value="1"/>
</dbReference>
<keyword evidence="4" id="KW-1185">Reference proteome</keyword>
<evidence type="ECO:0000259" key="2">
    <source>
        <dbReference type="Pfam" id="PF13649"/>
    </source>
</evidence>
<protein>
    <submittedName>
        <fullName evidence="3">Thiopurine S-methyltransferase (TPMT)</fullName>
    </submittedName>
</protein>
<name>H5X3X1_9PSEU</name>
<feature type="domain" description="Methyltransferase" evidence="2">
    <location>
        <begin position="66"/>
        <end position="155"/>
    </location>
</feature>
<organism evidence="3 4">
    <name type="scientific">Saccharomonospora marina XMU15</name>
    <dbReference type="NCBI Taxonomy" id="882083"/>
    <lineage>
        <taxon>Bacteria</taxon>
        <taxon>Bacillati</taxon>
        <taxon>Actinomycetota</taxon>
        <taxon>Actinomycetes</taxon>
        <taxon>Pseudonocardiales</taxon>
        <taxon>Pseudonocardiaceae</taxon>
        <taxon>Saccharomonospora</taxon>
    </lineage>
</organism>
<evidence type="ECO:0000256" key="1">
    <source>
        <dbReference type="SAM" id="MobiDB-lite"/>
    </source>
</evidence>
<keyword evidence="3" id="KW-0489">Methyltransferase</keyword>
<evidence type="ECO:0000313" key="4">
    <source>
        <dbReference type="Proteomes" id="UP000004926"/>
    </source>
</evidence>
<dbReference type="CDD" id="cd02440">
    <property type="entry name" value="AdoMet_MTases"/>
    <property type="match status" value="1"/>
</dbReference>
<gene>
    <name evidence="3" type="ORF">SacmaDRAFT_3993</name>
</gene>
<dbReference type="eggNOG" id="COG2890">
    <property type="taxonomic scope" value="Bacteria"/>
</dbReference>
<dbReference type="InterPro" id="IPR029063">
    <property type="entry name" value="SAM-dependent_MTases_sf"/>
</dbReference>
<dbReference type="GO" id="GO:0008168">
    <property type="term" value="F:methyltransferase activity"/>
    <property type="evidence" value="ECO:0007669"/>
    <property type="project" value="UniProtKB-KW"/>
</dbReference>
<accession>H5X3X1</accession>
<feature type="region of interest" description="Disordered" evidence="1">
    <location>
        <begin position="1"/>
        <end position="31"/>
    </location>
</feature>
<dbReference type="AlphaFoldDB" id="H5X3X1"/>
<dbReference type="SUPFAM" id="SSF53335">
    <property type="entry name" value="S-adenosyl-L-methionine-dependent methyltransferases"/>
    <property type="match status" value="1"/>
</dbReference>
<dbReference type="InterPro" id="IPR041698">
    <property type="entry name" value="Methyltransf_25"/>
</dbReference>
<reference evidence="3 4" key="1">
    <citation type="journal article" date="2012" name="Stand. Genomic Sci.">
        <title>Genome sequence of the ocean sediment bacterium Saccharomonospora marina type strain (XMU15(T)).</title>
        <authorList>
            <person name="Klenk H.P."/>
            <person name="Lu M."/>
            <person name="Lucas S."/>
            <person name="Lapidus A."/>
            <person name="Copeland A."/>
            <person name="Pitluck S."/>
            <person name="Goodwin L.A."/>
            <person name="Han C."/>
            <person name="Tapia R."/>
            <person name="Brambilla E.M."/>
            <person name="Potter G."/>
            <person name="Land M."/>
            <person name="Ivanova N."/>
            <person name="Rohde M."/>
            <person name="Goker M."/>
            <person name="Detter J.C."/>
            <person name="Li W.J."/>
            <person name="Kyrpides N.C."/>
            <person name="Woyke T."/>
        </authorList>
    </citation>
    <scope>NUCLEOTIDE SEQUENCE [LARGE SCALE GENOMIC DNA]</scope>
    <source>
        <strain evidence="3 4">XMU15</strain>
    </source>
</reference>
<dbReference type="Proteomes" id="UP000004926">
    <property type="component" value="Chromosome"/>
</dbReference>
<evidence type="ECO:0000313" key="3">
    <source>
        <dbReference type="EMBL" id="EHR52189.1"/>
    </source>
</evidence>
<dbReference type="Pfam" id="PF13649">
    <property type="entry name" value="Methyltransf_25"/>
    <property type="match status" value="1"/>
</dbReference>